<dbReference type="PROSITE" id="PS50956">
    <property type="entry name" value="HTH_ASNC_2"/>
    <property type="match status" value="1"/>
</dbReference>
<keyword evidence="6" id="KW-1185">Reference proteome</keyword>
<dbReference type="PANTHER" id="PTHR30154">
    <property type="entry name" value="LEUCINE-RESPONSIVE REGULATORY PROTEIN"/>
    <property type="match status" value="1"/>
</dbReference>
<evidence type="ECO:0000256" key="1">
    <source>
        <dbReference type="ARBA" id="ARBA00023015"/>
    </source>
</evidence>
<dbReference type="InterPro" id="IPR019888">
    <property type="entry name" value="Tscrpt_reg_AsnC-like"/>
</dbReference>
<keyword evidence="2" id="KW-0238">DNA-binding</keyword>
<comment type="caution">
    <text evidence="5">The sequence shown here is derived from an EMBL/GenBank/DDBJ whole genome shotgun (WGS) entry which is preliminary data.</text>
</comment>
<dbReference type="RefSeq" id="WP_131564784.1">
    <property type="nucleotide sequence ID" value="NZ_JAINFK010000001.1"/>
</dbReference>
<dbReference type="InterPro" id="IPR036390">
    <property type="entry name" value="WH_DNA-bd_sf"/>
</dbReference>
<dbReference type="Gene3D" id="1.10.10.10">
    <property type="entry name" value="Winged helix-like DNA-binding domain superfamily/Winged helix DNA-binding domain"/>
    <property type="match status" value="1"/>
</dbReference>
<dbReference type="Gene3D" id="3.30.70.920">
    <property type="match status" value="1"/>
</dbReference>
<dbReference type="GO" id="GO:0005829">
    <property type="term" value="C:cytosol"/>
    <property type="evidence" value="ECO:0007669"/>
    <property type="project" value="TreeGrafter"/>
</dbReference>
<protein>
    <submittedName>
        <fullName evidence="5">Lrp/AsnC family transcriptional regulator</fullName>
    </submittedName>
</protein>
<dbReference type="Proteomes" id="UP000291301">
    <property type="component" value="Unassembled WGS sequence"/>
</dbReference>
<dbReference type="CDD" id="cd00090">
    <property type="entry name" value="HTH_ARSR"/>
    <property type="match status" value="1"/>
</dbReference>
<accession>A0A4R0PH99</accession>
<dbReference type="PANTHER" id="PTHR30154:SF46">
    <property type="entry name" value="TRANSCRIPTIONAL REGULATORY PROTEIN"/>
    <property type="match status" value="1"/>
</dbReference>
<dbReference type="GO" id="GO:0043565">
    <property type="term" value="F:sequence-specific DNA binding"/>
    <property type="evidence" value="ECO:0007669"/>
    <property type="project" value="InterPro"/>
</dbReference>
<dbReference type="InterPro" id="IPR011008">
    <property type="entry name" value="Dimeric_a/b-barrel"/>
</dbReference>
<evidence type="ECO:0000313" key="6">
    <source>
        <dbReference type="Proteomes" id="UP000291301"/>
    </source>
</evidence>
<dbReference type="Pfam" id="PF13412">
    <property type="entry name" value="HTH_24"/>
    <property type="match status" value="1"/>
</dbReference>
<feature type="domain" description="HTH asnC-type" evidence="4">
    <location>
        <begin position="7"/>
        <end position="68"/>
    </location>
</feature>
<dbReference type="EMBL" id="SJST01000001">
    <property type="protein sequence ID" value="TCD16164.1"/>
    <property type="molecule type" value="Genomic_DNA"/>
</dbReference>
<reference evidence="5 6" key="1">
    <citation type="journal article" date="2015" name="Antonie Van Leeuwenhoek">
        <title>Oricola cellulosilytica gen. nov., sp. nov., a cellulose-degrading bacterium of the family Phyllobacteriaceae isolated from surface seashore water, and emended descriptions of Mesorhizobium loti and Phyllobacterium myrsinacearum.</title>
        <authorList>
            <person name="Hameed A."/>
            <person name="Shahina M."/>
            <person name="Lai W.A."/>
            <person name="Lin S.Y."/>
            <person name="Young L.S."/>
            <person name="Liu Y.C."/>
            <person name="Hsu Y.H."/>
            <person name="Young C.C."/>
        </authorList>
    </citation>
    <scope>NUCLEOTIDE SEQUENCE [LARGE SCALE GENOMIC DNA]</scope>
    <source>
        <strain evidence="5 6">KCTC 52183</strain>
    </source>
</reference>
<evidence type="ECO:0000256" key="3">
    <source>
        <dbReference type="ARBA" id="ARBA00023163"/>
    </source>
</evidence>
<dbReference type="GO" id="GO:0043200">
    <property type="term" value="P:response to amino acid"/>
    <property type="evidence" value="ECO:0007669"/>
    <property type="project" value="TreeGrafter"/>
</dbReference>
<dbReference type="PRINTS" id="PR00033">
    <property type="entry name" value="HTHASNC"/>
</dbReference>
<evidence type="ECO:0000256" key="2">
    <source>
        <dbReference type="ARBA" id="ARBA00023125"/>
    </source>
</evidence>
<keyword evidence="3" id="KW-0804">Transcription</keyword>
<dbReference type="InterPro" id="IPR036388">
    <property type="entry name" value="WH-like_DNA-bd_sf"/>
</dbReference>
<proteinExistence type="predicted"/>
<dbReference type="SMART" id="SM00344">
    <property type="entry name" value="HTH_ASNC"/>
    <property type="match status" value="1"/>
</dbReference>
<name>A0A4R0PH99_9HYPH</name>
<evidence type="ECO:0000313" key="5">
    <source>
        <dbReference type="EMBL" id="TCD16164.1"/>
    </source>
</evidence>
<keyword evidence="1" id="KW-0805">Transcription regulation</keyword>
<dbReference type="InterPro" id="IPR011991">
    <property type="entry name" value="ArsR-like_HTH"/>
</dbReference>
<dbReference type="Pfam" id="PF01037">
    <property type="entry name" value="AsnC_trans_reg"/>
    <property type="match status" value="1"/>
</dbReference>
<dbReference type="GO" id="GO:0006355">
    <property type="term" value="P:regulation of DNA-templated transcription"/>
    <property type="evidence" value="ECO:0007669"/>
    <property type="project" value="UniProtKB-ARBA"/>
</dbReference>
<dbReference type="OrthoDB" id="9812082at2"/>
<dbReference type="SUPFAM" id="SSF46785">
    <property type="entry name" value="Winged helix' DNA-binding domain"/>
    <property type="match status" value="1"/>
</dbReference>
<dbReference type="InterPro" id="IPR000485">
    <property type="entry name" value="AsnC-type_HTH_dom"/>
</dbReference>
<dbReference type="SUPFAM" id="SSF54909">
    <property type="entry name" value="Dimeric alpha+beta barrel"/>
    <property type="match status" value="1"/>
</dbReference>
<dbReference type="InterPro" id="IPR019887">
    <property type="entry name" value="Tscrpt_reg_AsnC/Lrp_C"/>
</dbReference>
<organism evidence="5 6">
    <name type="scientific">Oricola cellulosilytica</name>
    <dbReference type="NCBI Taxonomy" id="1429082"/>
    <lineage>
        <taxon>Bacteria</taxon>
        <taxon>Pseudomonadati</taxon>
        <taxon>Pseudomonadota</taxon>
        <taxon>Alphaproteobacteria</taxon>
        <taxon>Hyphomicrobiales</taxon>
        <taxon>Ahrensiaceae</taxon>
        <taxon>Oricola</taxon>
    </lineage>
</organism>
<gene>
    <name evidence="5" type="ORF">E0D97_01630</name>
</gene>
<evidence type="ECO:0000259" key="4">
    <source>
        <dbReference type="PROSITE" id="PS50956"/>
    </source>
</evidence>
<dbReference type="AlphaFoldDB" id="A0A4R0PH99"/>
<sequence length="156" mass="17546">MIEHRILDKSDRKILALLQEDAHLTNNDLSERVNLSASQCSRRRAKLERDGIIAGYHARVDREKTGFGIVNFISVTLATHDRDNAARFATLMAQLPEVQEAHALTGEMDYLLKVVTCDLRELSDFVNETLLPHEAVQNVKTTIVLQTLKETGVLPL</sequence>